<sequence>MTTAPAEPQTPAPAAKPGSRGKTVAILTVLVVVLAYIVTLFGYWWLSGSAKELEASGEGNGSETTVLITLQSLRTVDYKVDAKVLVIPADSLVDEKLDTLKEDIAVRLHPWNSLGDLKFPAGAAPAEVATTIDVDGDVNTWPFDRYETQGMSADLLVGEGEDRKIIPAKVQVAGALQGWDLSSEQVAPSPAAKGDGDATQVTFSRALGPLAFDLGIVIVLLTLPTIAIFTSVLVITRRKQFQMPFATWYAAMLFAIVPLRNILPGAPPPGAWIDMALVLWVIVALVAAMVMVVISWFKQVD</sequence>
<feature type="transmembrane region" description="Helical" evidence="1">
    <location>
        <begin position="246"/>
        <end position="263"/>
    </location>
</feature>
<dbReference type="PANTHER" id="PTHR37330:SF1">
    <property type="entry name" value="CONSERVED TRANSMEMBRANE PROTEIN-RELATED"/>
    <property type="match status" value="1"/>
</dbReference>
<keyword evidence="1" id="KW-0812">Transmembrane</keyword>
<feature type="transmembrane region" description="Helical" evidence="1">
    <location>
        <begin position="275"/>
        <end position="297"/>
    </location>
</feature>
<evidence type="ECO:0000313" key="3">
    <source>
        <dbReference type="Proteomes" id="UP000022835"/>
    </source>
</evidence>
<dbReference type="RefSeq" id="WP_036343681.1">
    <property type="nucleotide sequence ID" value="NZ_JALN02000001.1"/>
</dbReference>
<name>A0A064CQ41_9MYCO</name>
<dbReference type="OrthoDB" id="8438075at2"/>
<dbReference type="EMBL" id="JALN02000001">
    <property type="protein sequence ID" value="KDF00938.1"/>
    <property type="molecule type" value="Genomic_DNA"/>
</dbReference>
<dbReference type="AlphaFoldDB" id="A0A064CQ41"/>
<organism evidence="2 3">
    <name type="scientific">Mycolicibacterium aromaticivorans JS19b1 = JCM 16368</name>
    <dbReference type="NCBI Taxonomy" id="1440774"/>
    <lineage>
        <taxon>Bacteria</taxon>
        <taxon>Bacillati</taxon>
        <taxon>Actinomycetota</taxon>
        <taxon>Actinomycetes</taxon>
        <taxon>Mycobacteriales</taxon>
        <taxon>Mycobacteriaceae</taxon>
        <taxon>Mycolicibacterium</taxon>
    </lineage>
</organism>
<keyword evidence="1" id="KW-1133">Transmembrane helix</keyword>
<dbReference type="Pfam" id="PF14494">
    <property type="entry name" value="DUF4436"/>
    <property type="match status" value="1"/>
</dbReference>
<keyword evidence="1" id="KW-0472">Membrane</keyword>
<dbReference type="STRING" id="1440774.Y900_018865"/>
<reference evidence="2" key="1">
    <citation type="submission" date="2014-05" db="EMBL/GenBank/DDBJ databases">
        <title>Genome sequence of Mycobacterium aromaticivorans strain JS19b1T (= DSM 45407T).</title>
        <authorList>
            <person name="Kwak Y."/>
            <person name="Park G.-S."/>
            <person name="Li Q.X."/>
            <person name="Lee S.-E."/>
            <person name="Shin J.-H."/>
        </authorList>
    </citation>
    <scope>NUCLEOTIDE SEQUENCE [LARGE SCALE GENOMIC DNA]</scope>
    <source>
        <strain evidence="2">JS19b1</strain>
    </source>
</reference>
<evidence type="ECO:0000313" key="2">
    <source>
        <dbReference type="EMBL" id="KDF00938.1"/>
    </source>
</evidence>
<comment type="caution">
    <text evidence="2">The sequence shown here is derived from an EMBL/GenBank/DDBJ whole genome shotgun (WGS) entry which is preliminary data.</text>
</comment>
<protein>
    <submittedName>
        <fullName evidence="2">Membrane protein</fullName>
    </submittedName>
</protein>
<feature type="transmembrane region" description="Helical" evidence="1">
    <location>
        <begin position="24"/>
        <end position="46"/>
    </location>
</feature>
<dbReference type="eggNOG" id="ENOG5032V34">
    <property type="taxonomic scope" value="Bacteria"/>
</dbReference>
<gene>
    <name evidence="2" type="ORF">Y900_018865</name>
</gene>
<dbReference type="Proteomes" id="UP000022835">
    <property type="component" value="Unassembled WGS sequence"/>
</dbReference>
<dbReference type="PANTHER" id="PTHR37330">
    <property type="entry name" value="CONSERVED TRANSMEMBRANE PROTEIN-RELATED"/>
    <property type="match status" value="1"/>
</dbReference>
<feature type="transmembrane region" description="Helical" evidence="1">
    <location>
        <begin position="214"/>
        <end position="234"/>
    </location>
</feature>
<proteinExistence type="predicted"/>
<keyword evidence="3" id="KW-1185">Reference proteome</keyword>
<evidence type="ECO:0000256" key="1">
    <source>
        <dbReference type="SAM" id="Phobius"/>
    </source>
</evidence>
<dbReference type="InterPro" id="IPR027948">
    <property type="entry name" value="DUF4436"/>
</dbReference>
<accession>A0A064CQ41</accession>